<reference evidence="3 4" key="1">
    <citation type="journal article" date="2015" name="Nature">
        <title>rRNA introns, odd ribosomes, and small enigmatic genomes across a large radiation of phyla.</title>
        <authorList>
            <person name="Brown C.T."/>
            <person name="Hug L.A."/>
            <person name="Thomas B.C."/>
            <person name="Sharon I."/>
            <person name="Castelle C.J."/>
            <person name="Singh A."/>
            <person name="Wilkins M.J."/>
            <person name="Williams K.H."/>
            <person name="Banfield J.F."/>
        </authorList>
    </citation>
    <scope>NUCLEOTIDE SEQUENCE [LARGE SCALE GENOMIC DNA]</scope>
</reference>
<accession>A0A0G1UUY9</accession>
<keyword evidence="1" id="KW-0472">Membrane</keyword>
<dbReference type="AlphaFoldDB" id="A0A0G1UUY9"/>
<evidence type="ECO:0000313" key="4">
    <source>
        <dbReference type="Proteomes" id="UP000033860"/>
    </source>
</evidence>
<keyword evidence="1" id="KW-1133">Transmembrane helix</keyword>
<dbReference type="SUPFAM" id="SSF46955">
    <property type="entry name" value="Putative DNA-binding domain"/>
    <property type="match status" value="1"/>
</dbReference>
<dbReference type="EMBL" id="LCNT01000003">
    <property type="protein sequence ID" value="KKU61525.1"/>
    <property type="molecule type" value="Genomic_DNA"/>
</dbReference>
<keyword evidence="1" id="KW-0812">Transmembrane</keyword>
<comment type="caution">
    <text evidence="3">The sequence shown here is derived from an EMBL/GenBank/DDBJ whole genome shotgun (WGS) entry which is preliminary data.</text>
</comment>
<organism evidence="3 4">
    <name type="scientific">Candidatus Beckwithbacteria bacterium GW2011_GWB1_47_15</name>
    <dbReference type="NCBI Taxonomy" id="1618371"/>
    <lineage>
        <taxon>Bacteria</taxon>
        <taxon>Candidatus Beckwithiibacteriota</taxon>
    </lineage>
</organism>
<name>A0A0G1UUY9_9BACT</name>
<gene>
    <name evidence="3" type="ORF">UX85_C0003G0184</name>
</gene>
<feature type="transmembrane region" description="Helical" evidence="1">
    <location>
        <begin position="74"/>
        <end position="92"/>
    </location>
</feature>
<evidence type="ECO:0000259" key="2">
    <source>
        <dbReference type="Pfam" id="PF12728"/>
    </source>
</evidence>
<evidence type="ECO:0000313" key="3">
    <source>
        <dbReference type="EMBL" id="KKU61525.1"/>
    </source>
</evidence>
<proteinExistence type="predicted"/>
<dbReference type="Proteomes" id="UP000033860">
    <property type="component" value="Unassembled WGS sequence"/>
</dbReference>
<dbReference type="Pfam" id="PF12728">
    <property type="entry name" value="HTH_17"/>
    <property type="match status" value="1"/>
</dbReference>
<evidence type="ECO:0000256" key="1">
    <source>
        <dbReference type="SAM" id="Phobius"/>
    </source>
</evidence>
<dbReference type="InterPro" id="IPR009061">
    <property type="entry name" value="DNA-bd_dom_put_sf"/>
</dbReference>
<sequence length="124" mass="13682">MQLYTVRKAAQIVGCSTNTLYKYLNEGRIKASRGTKHQGRFRIPQTSLEEFLGAPLKTNPASPAAAGKNLPLKLIRGLILLGLGLILIDAFSNRTVSLTVQLNRLLFLTIALLLAYQQGGYLRR</sequence>
<feature type="domain" description="Helix-turn-helix" evidence="2">
    <location>
        <begin position="3"/>
        <end position="52"/>
    </location>
</feature>
<protein>
    <recommendedName>
        <fullName evidence="2">Helix-turn-helix domain-containing protein</fullName>
    </recommendedName>
</protein>
<dbReference type="InterPro" id="IPR041657">
    <property type="entry name" value="HTH_17"/>
</dbReference>
<feature type="transmembrane region" description="Helical" evidence="1">
    <location>
        <begin position="98"/>
        <end position="116"/>
    </location>
</feature>